<accession>A0A9N9VNK6</accession>
<dbReference type="Proteomes" id="UP000696573">
    <property type="component" value="Unassembled WGS sequence"/>
</dbReference>
<evidence type="ECO:0000313" key="2">
    <source>
        <dbReference type="Proteomes" id="UP000696573"/>
    </source>
</evidence>
<evidence type="ECO:0000313" key="1">
    <source>
        <dbReference type="EMBL" id="CAH0031049.1"/>
    </source>
</evidence>
<dbReference type="EMBL" id="CABFNQ020000741">
    <property type="protein sequence ID" value="CAH0031049.1"/>
    <property type="molecule type" value="Genomic_DNA"/>
</dbReference>
<keyword evidence="2" id="KW-1185">Reference proteome</keyword>
<protein>
    <submittedName>
        <fullName evidence="1">Uncharacterized protein</fullName>
    </submittedName>
</protein>
<organism evidence="1 2">
    <name type="scientific">Clonostachys rhizophaga</name>
    <dbReference type="NCBI Taxonomy" id="160324"/>
    <lineage>
        <taxon>Eukaryota</taxon>
        <taxon>Fungi</taxon>
        <taxon>Dikarya</taxon>
        <taxon>Ascomycota</taxon>
        <taxon>Pezizomycotina</taxon>
        <taxon>Sordariomycetes</taxon>
        <taxon>Hypocreomycetidae</taxon>
        <taxon>Hypocreales</taxon>
        <taxon>Bionectriaceae</taxon>
        <taxon>Clonostachys</taxon>
    </lineage>
</organism>
<comment type="caution">
    <text evidence="1">The sequence shown here is derived from an EMBL/GenBank/DDBJ whole genome shotgun (WGS) entry which is preliminary data.</text>
</comment>
<dbReference type="OrthoDB" id="5136968at2759"/>
<name>A0A9N9VNK6_9HYPO</name>
<proteinExistence type="predicted"/>
<gene>
    <name evidence="1" type="ORF">CRHIZ90672A_00009728</name>
</gene>
<sequence length="102" mass="12426">MAQGHRLNNLRYLGMIFHDRRSDFDEVTDYLAEFPDFEKDLQIIKTQKCVEVDIGKQTITEYYHDLLSTFRQSSDRPSNIMSRIYAQNYQELYLKRRMIHEW</sequence>
<dbReference type="AlphaFoldDB" id="A0A9N9VNK6"/>
<reference evidence="1" key="1">
    <citation type="submission" date="2021-10" db="EMBL/GenBank/DDBJ databases">
        <authorList>
            <person name="Piombo E."/>
        </authorList>
    </citation>
    <scope>NUCLEOTIDE SEQUENCE</scope>
</reference>